<feature type="non-terminal residue" evidence="3">
    <location>
        <position position="546"/>
    </location>
</feature>
<organism evidence="3">
    <name type="scientific">Ixodes ricinus</name>
    <name type="common">Common tick</name>
    <name type="synonym">Acarus ricinus</name>
    <dbReference type="NCBI Taxonomy" id="34613"/>
    <lineage>
        <taxon>Eukaryota</taxon>
        <taxon>Metazoa</taxon>
        <taxon>Ecdysozoa</taxon>
        <taxon>Arthropoda</taxon>
        <taxon>Chelicerata</taxon>
        <taxon>Arachnida</taxon>
        <taxon>Acari</taxon>
        <taxon>Parasitiformes</taxon>
        <taxon>Ixodida</taxon>
        <taxon>Ixodoidea</taxon>
        <taxon>Ixodidae</taxon>
        <taxon>Ixodinae</taxon>
        <taxon>Ixodes</taxon>
    </lineage>
</organism>
<feature type="compositionally biased region" description="Basic and acidic residues" evidence="1">
    <location>
        <begin position="136"/>
        <end position="153"/>
    </location>
</feature>
<feature type="compositionally biased region" description="Basic and acidic residues" evidence="1">
    <location>
        <begin position="406"/>
        <end position="416"/>
    </location>
</feature>
<protein>
    <submittedName>
        <fullName evidence="3">Putative secreted mucin muc17</fullName>
    </submittedName>
</protein>
<feature type="compositionally biased region" description="Polar residues" evidence="1">
    <location>
        <begin position="125"/>
        <end position="135"/>
    </location>
</feature>
<feature type="compositionally biased region" description="Polar residues" evidence="1">
    <location>
        <begin position="263"/>
        <end position="272"/>
    </location>
</feature>
<sequence length="546" mass="58878">MLPLSPVQLIIVISWIAALLECAPVSGGDQSAKLTSSTNPLFRLLASTTSGVPRDEALRTPEQILTSTTKATSKLSAHQLSEAAESSTDSLLTVGGVTWHKITQNVFDTSRQFVFSDAPREVTLGTNVESSTTSEPKLKDADDNEGHPKKDVSYEDTSTLGNVVHEKEKIVTPSGSKLTPKRTAYSTAVRRSGVVDDASMSERNRFHELRPPLLDEHVEVTQSLTKEQLDPIFDGGPITVDKKHELSQGHKSKPDNASEIERTQGQSTTATETKLDDYDEKLKHTETTAAINWGRSTTPTAYTDLADWTSGQNVPKISVSTDKFVEAYTTSAIYTAKENRPNPQKSLPVTSALASTGAAVDSAVPSERAATRAGRLYKETEFLVSSTADTTTSGPALKLTTASEIAKVEPKTDYDKGNPTPPPKPQNPSLQMADEDIEVQRPKGIPATEGPDTLSSTAELQSPDPGMSDDEFGEGAEKYQDGLSGLLLPEDSVSKISVEPKFIGNVSDTKLSESDWPGDDQEKLLDEGGKTKMEKSVTQKEDDSLV</sequence>
<evidence type="ECO:0000256" key="1">
    <source>
        <dbReference type="SAM" id="MobiDB-lite"/>
    </source>
</evidence>
<feature type="chain" id="PRO_5007284230" evidence="2">
    <location>
        <begin position="23"/>
        <end position="546"/>
    </location>
</feature>
<dbReference type="AlphaFoldDB" id="A0A131Y2Z8"/>
<feature type="region of interest" description="Disordered" evidence="1">
    <location>
        <begin position="230"/>
        <end position="277"/>
    </location>
</feature>
<dbReference type="EMBL" id="GEFM01002177">
    <property type="protein sequence ID" value="JAP73619.1"/>
    <property type="molecule type" value="mRNA"/>
</dbReference>
<evidence type="ECO:0000313" key="3">
    <source>
        <dbReference type="EMBL" id="JAP73619.1"/>
    </source>
</evidence>
<feature type="region of interest" description="Disordered" evidence="1">
    <location>
        <begin position="502"/>
        <end position="546"/>
    </location>
</feature>
<feature type="region of interest" description="Disordered" evidence="1">
    <location>
        <begin position="386"/>
        <end position="481"/>
    </location>
</feature>
<feature type="compositionally biased region" description="Basic and acidic residues" evidence="1">
    <location>
        <begin position="520"/>
        <end position="546"/>
    </location>
</feature>
<keyword evidence="2" id="KW-0732">Signal</keyword>
<feature type="region of interest" description="Disordered" evidence="1">
    <location>
        <begin position="125"/>
        <end position="155"/>
    </location>
</feature>
<proteinExistence type="evidence at transcript level"/>
<reference evidence="3" key="1">
    <citation type="submission" date="2016-02" db="EMBL/GenBank/DDBJ databases">
        <title>RNAseq analyses of the midgut from blood- or serum-fed Ixodes ricinus ticks.</title>
        <authorList>
            <person name="Perner J."/>
            <person name="Provaznik J."/>
            <person name="Schrenkova J."/>
            <person name="Urbanova V."/>
            <person name="Ribeiro J.M."/>
            <person name="Kopacek P."/>
        </authorList>
    </citation>
    <scope>NUCLEOTIDE SEQUENCE</scope>
    <source>
        <tissue evidence="3">Gut</tissue>
    </source>
</reference>
<name>A0A131Y2Z8_IXORI</name>
<evidence type="ECO:0000256" key="2">
    <source>
        <dbReference type="SAM" id="SignalP"/>
    </source>
</evidence>
<accession>A0A131Y2Z8</accession>
<feature type="region of interest" description="Disordered" evidence="1">
    <location>
        <begin position="171"/>
        <end position="190"/>
    </location>
</feature>
<feature type="compositionally biased region" description="Basic and acidic residues" evidence="1">
    <location>
        <begin position="240"/>
        <end position="262"/>
    </location>
</feature>
<feature type="signal peptide" evidence="2">
    <location>
        <begin position="1"/>
        <end position="22"/>
    </location>
</feature>